<keyword evidence="1" id="KW-0472">Membrane</keyword>
<feature type="transmembrane region" description="Helical" evidence="1">
    <location>
        <begin position="56"/>
        <end position="85"/>
    </location>
</feature>
<keyword evidence="1" id="KW-0812">Transmembrane</keyword>
<dbReference type="EMBL" id="JBHSNP010000010">
    <property type="protein sequence ID" value="MFC5602853.1"/>
    <property type="molecule type" value="Genomic_DNA"/>
</dbReference>
<dbReference type="Proteomes" id="UP001596071">
    <property type="component" value="Unassembled WGS sequence"/>
</dbReference>
<proteinExistence type="predicted"/>
<evidence type="ECO:0000313" key="3">
    <source>
        <dbReference type="Proteomes" id="UP001596071"/>
    </source>
</evidence>
<protein>
    <submittedName>
        <fullName evidence="2">Uncharacterized protein</fullName>
    </submittedName>
</protein>
<keyword evidence="3" id="KW-1185">Reference proteome</keyword>
<sequence>MSVQHYHALCNRHIGRAVVIGTRDGRTHRGIIRSVRGNRVFLEPFGRRRGLGGFGYGFFAGPGLAFGAGIAIGAIASFALLPFFFW</sequence>
<dbReference type="RefSeq" id="WP_381443070.1">
    <property type="nucleotide sequence ID" value="NZ_JBHSNP010000010.1"/>
</dbReference>
<comment type="caution">
    <text evidence="2">The sequence shown here is derived from an EMBL/GenBank/DDBJ whole genome shotgun (WGS) entry which is preliminary data.</text>
</comment>
<name>A0ABW0TWT2_9BACL</name>
<keyword evidence="1" id="KW-1133">Transmembrane helix</keyword>
<organism evidence="2 3">
    <name type="scientific">Sporosarcina koreensis</name>
    <dbReference type="NCBI Taxonomy" id="334735"/>
    <lineage>
        <taxon>Bacteria</taxon>
        <taxon>Bacillati</taxon>
        <taxon>Bacillota</taxon>
        <taxon>Bacilli</taxon>
        <taxon>Bacillales</taxon>
        <taxon>Caryophanaceae</taxon>
        <taxon>Sporosarcina</taxon>
    </lineage>
</organism>
<evidence type="ECO:0000313" key="2">
    <source>
        <dbReference type="EMBL" id="MFC5602853.1"/>
    </source>
</evidence>
<gene>
    <name evidence="2" type="ORF">ACFPTP_06435</name>
</gene>
<evidence type="ECO:0000256" key="1">
    <source>
        <dbReference type="SAM" id="Phobius"/>
    </source>
</evidence>
<accession>A0ABW0TWT2</accession>
<reference evidence="3" key="1">
    <citation type="journal article" date="2019" name="Int. J. Syst. Evol. Microbiol.">
        <title>The Global Catalogue of Microorganisms (GCM) 10K type strain sequencing project: providing services to taxonomists for standard genome sequencing and annotation.</title>
        <authorList>
            <consortium name="The Broad Institute Genomics Platform"/>
            <consortium name="The Broad Institute Genome Sequencing Center for Infectious Disease"/>
            <person name="Wu L."/>
            <person name="Ma J."/>
        </authorList>
    </citation>
    <scope>NUCLEOTIDE SEQUENCE [LARGE SCALE GENOMIC DNA]</scope>
    <source>
        <strain evidence="3">KACC 11299</strain>
    </source>
</reference>